<comment type="caution">
    <text evidence="1">The sequence shown here is derived from an EMBL/GenBank/DDBJ whole genome shotgun (WGS) entry which is preliminary data.</text>
</comment>
<dbReference type="Proteomes" id="UP000525923">
    <property type="component" value="Unassembled WGS sequence"/>
</dbReference>
<name>A0A7W8CNN8_9BACL</name>
<dbReference type="RefSeq" id="WP_135500455.1">
    <property type="nucleotide sequence ID" value="NZ_JACHHE010000001.1"/>
</dbReference>
<sequence length="205" mass="23607">MAKIFIVREDFESAEELNLFSNFQNAAKWYIGPDGDSDETRKFLIDFISAQDSFPVFLVMEPFGDVSSELVRLFEDNRIAYTVRTEGVKNKSIPVLEIVLKDTHSLKIIVDQTFWIANSNNFYALSFSDNCTYKSATRKTLWGRKKPYVHPFFEMKEASTVISIWYDGDGLNLYTNDHRYKTLESLKSHLPEGTLVEEAGSPYPQ</sequence>
<keyword evidence="2" id="KW-1185">Reference proteome</keyword>
<gene>
    <name evidence="1" type="ORF">HNQ44_000183</name>
</gene>
<proteinExistence type="predicted"/>
<accession>A0A7W8CNN8</accession>
<organism evidence="1 2">
    <name type="scientific">Planococcus koreensis</name>
    <dbReference type="NCBI Taxonomy" id="112331"/>
    <lineage>
        <taxon>Bacteria</taxon>
        <taxon>Bacillati</taxon>
        <taxon>Bacillota</taxon>
        <taxon>Bacilli</taxon>
        <taxon>Bacillales</taxon>
        <taxon>Caryophanaceae</taxon>
        <taxon>Planococcus</taxon>
    </lineage>
</organism>
<dbReference type="AlphaFoldDB" id="A0A7W8CNN8"/>
<protein>
    <submittedName>
        <fullName evidence="1">Uncharacterized protein</fullName>
    </submittedName>
</protein>
<dbReference type="OrthoDB" id="2354029at2"/>
<evidence type="ECO:0000313" key="1">
    <source>
        <dbReference type="EMBL" id="MBB5178761.1"/>
    </source>
</evidence>
<evidence type="ECO:0000313" key="2">
    <source>
        <dbReference type="Proteomes" id="UP000525923"/>
    </source>
</evidence>
<reference evidence="1 2" key="1">
    <citation type="submission" date="2020-08" db="EMBL/GenBank/DDBJ databases">
        <title>Genomic Encyclopedia of Type Strains, Phase IV (KMG-IV): sequencing the most valuable type-strain genomes for metagenomic binning, comparative biology and taxonomic classification.</title>
        <authorList>
            <person name="Goeker M."/>
        </authorList>
    </citation>
    <scope>NUCLEOTIDE SEQUENCE [LARGE SCALE GENOMIC DNA]</scope>
    <source>
        <strain evidence="1 2">DSM 15895</strain>
    </source>
</reference>
<dbReference type="EMBL" id="JACHHE010000001">
    <property type="protein sequence ID" value="MBB5178761.1"/>
    <property type="molecule type" value="Genomic_DNA"/>
</dbReference>